<comment type="caution">
    <text evidence="2">The sequence shown here is derived from an EMBL/GenBank/DDBJ whole genome shotgun (WGS) entry which is preliminary data.</text>
</comment>
<organism evidence="2 3">
    <name type="scientific">Rhizopogon vesiculosus</name>
    <dbReference type="NCBI Taxonomy" id="180088"/>
    <lineage>
        <taxon>Eukaryota</taxon>
        <taxon>Fungi</taxon>
        <taxon>Dikarya</taxon>
        <taxon>Basidiomycota</taxon>
        <taxon>Agaricomycotina</taxon>
        <taxon>Agaricomycetes</taxon>
        <taxon>Agaricomycetidae</taxon>
        <taxon>Boletales</taxon>
        <taxon>Suillineae</taxon>
        <taxon>Rhizopogonaceae</taxon>
        <taxon>Rhizopogon</taxon>
    </lineage>
</organism>
<dbReference type="EMBL" id="LVVM01004409">
    <property type="protein sequence ID" value="OJA12958.1"/>
    <property type="molecule type" value="Genomic_DNA"/>
</dbReference>
<dbReference type="Proteomes" id="UP000183567">
    <property type="component" value="Unassembled WGS sequence"/>
</dbReference>
<feature type="region of interest" description="Disordered" evidence="1">
    <location>
        <begin position="54"/>
        <end position="81"/>
    </location>
</feature>
<protein>
    <submittedName>
        <fullName evidence="2">Uncharacterized protein</fullName>
    </submittedName>
</protein>
<gene>
    <name evidence="2" type="ORF">AZE42_12485</name>
</gene>
<feature type="region of interest" description="Disordered" evidence="1">
    <location>
        <begin position="1"/>
        <end position="26"/>
    </location>
</feature>
<sequence length="210" mass="23777">MRPKSTCSCGEEDDEENDASVHSERNIQLLRPQLDYDACARTPSMPIPTFIKLVPPQFSSHEPPPGRSGTPSPLTPEGASSYPVPRVESAFMHYWKITSIHRQYVDTEWTGRELSRSVKRLARNALTSKRNDEQQRTDTTHKSVTVKSFNLLDSRWVLTKCTSKKEYDDFLEGGGWMSDTRVDCGRLGLTAVDPAELSERNLPIFYASPR</sequence>
<evidence type="ECO:0000256" key="1">
    <source>
        <dbReference type="SAM" id="MobiDB-lite"/>
    </source>
</evidence>
<dbReference type="AlphaFoldDB" id="A0A1J8PUQ3"/>
<reference evidence="2 3" key="1">
    <citation type="submission" date="2016-03" db="EMBL/GenBank/DDBJ databases">
        <title>Comparative genomics of the ectomycorrhizal sister species Rhizopogon vinicolor and Rhizopogon vesiculosus (Basidiomycota: Boletales) reveals a divergence of the mating type B locus.</title>
        <authorList>
            <person name="Mujic A.B."/>
            <person name="Kuo A."/>
            <person name="Tritt A."/>
            <person name="Lipzen A."/>
            <person name="Chen C."/>
            <person name="Johnson J."/>
            <person name="Sharma A."/>
            <person name="Barry K."/>
            <person name="Grigoriev I.V."/>
            <person name="Spatafora J.W."/>
        </authorList>
    </citation>
    <scope>NUCLEOTIDE SEQUENCE [LARGE SCALE GENOMIC DNA]</scope>
    <source>
        <strain evidence="2 3">AM-OR11-056</strain>
    </source>
</reference>
<proteinExistence type="predicted"/>
<evidence type="ECO:0000313" key="3">
    <source>
        <dbReference type="Proteomes" id="UP000183567"/>
    </source>
</evidence>
<evidence type="ECO:0000313" key="2">
    <source>
        <dbReference type="EMBL" id="OJA12958.1"/>
    </source>
</evidence>
<accession>A0A1J8PUQ3</accession>
<name>A0A1J8PUQ3_9AGAM</name>
<keyword evidence="3" id="KW-1185">Reference proteome</keyword>